<name>A0A940S1L0_9ACTN</name>
<comment type="caution">
    <text evidence="1">The sequence shown here is derived from an EMBL/GenBank/DDBJ whole genome shotgun (WGS) entry which is preliminary data.</text>
</comment>
<dbReference type="EMBL" id="JAGIQL010000289">
    <property type="protein sequence ID" value="MBP0462084.1"/>
    <property type="molecule type" value="Genomic_DNA"/>
</dbReference>
<accession>A0A940S1L0</accession>
<proteinExistence type="predicted"/>
<evidence type="ECO:0000313" key="2">
    <source>
        <dbReference type="Proteomes" id="UP000670475"/>
    </source>
</evidence>
<dbReference type="AlphaFoldDB" id="A0A940S1L0"/>
<keyword evidence="2" id="KW-1185">Reference proteome</keyword>
<gene>
    <name evidence="1" type="ORF">JFN87_32255</name>
</gene>
<evidence type="ECO:0000313" key="1">
    <source>
        <dbReference type="EMBL" id="MBP0462084.1"/>
    </source>
</evidence>
<reference evidence="1" key="1">
    <citation type="submission" date="2021-03" db="EMBL/GenBank/DDBJ databases">
        <title>Whole genome sequence of Streptomyces bomunensis MMS17-BM035.</title>
        <authorList>
            <person name="Lee J.H."/>
        </authorList>
    </citation>
    <scope>NUCLEOTIDE SEQUENCE</scope>
    <source>
        <strain evidence="1">MMS17-BM035</strain>
    </source>
</reference>
<sequence>MISMTSSFISTAKLADQSFARVSLGFSPANLNGTGTSGVIEMRPVSPSGLGVSFLPVCERVGDERPTGALVAGAAEQAEAYVPAAASAGAQKQQTTTHDHEMWAFRGPEPWSHPA</sequence>
<protein>
    <submittedName>
        <fullName evidence="1">Uncharacterized protein</fullName>
    </submittedName>
</protein>
<dbReference type="Proteomes" id="UP000670475">
    <property type="component" value="Unassembled WGS sequence"/>
</dbReference>
<organism evidence="1 2">
    <name type="scientific">Streptomyces montanisoli</name>
    <dbReference type="NCBI Taxonomy" id="2798581"/>
    <lineage>
        <taxon>Bacteria</taxon>
        <taxon>Bacillati</taxon>
        <taxon>Actinomycetota</taxon>
        <taxon>Actinomycetes</taxon>
        <taxon>Kitasatosporales</taxon>
        <taxon>Streptomycetaceae</taxon>
        <taxon>Streptomyces</taxon>
    </lineage>
</organism>
<dbReference type="RefSeq" id="WP_209345936.1">
    <property type="nucleotide sequence ID" value="NZ_JAGIQL010000289.1"/>
</dbReference>